<dbReference type="AlphaFoldDB" id="A0A9D2HVR6"/>
<sequence>MKYQTVLLMLLAATLLACNGKKQPQVAESNPATDISLMTYNVHNCIGLDGKRDYQRIAEVIRQANPDVVALQELDSVTGRNGGIYALDSLRIMTGMNAFFSAAIPYDGGSYGIGILSKEAPISCRTLPMPGREEARTLILVEFNDYVFCATHQSLTPKDQEASVSLILQALDSIGKPIFLAGDMNSQPHETPQQLLRQHFTTLNDTAANTYPADQPNGCIDYIYAFSGNNYRFEVKQDTVIAETAASDHRPVLVTVQVQKQ</sequence>
<dbReference type="GO" id="GO:0004519">
    <property type="term" value="F:endonuclease activity"/>
    <property type="evidence" value="ECO:0007669"/>
    <property type="project" value="UniProtKB-KW"/>
</dbReference>
<comment type="caution">
    <text evidence="3">The sequence shown here is derived from an EMBL/GenBank/DDBJ whole genome shotgun (WGS) entry which is preliminary data.</text>
</comment>
<dbReference type="InterPro" id="IPR005135">
    <property type="entry name" value="Endo/exonuclease/phosphatase"/>
</dbReference>
<accession>A0A9D2HVR6</accession>
<dbReference type="Gene3D" id="3.60.10.10">
    <property type="entry name" value="Endonuclease/exonuclease/phosphatase"/>
    <property type="match status" value="1"/>
</dbReference>
<gene>
    <name evidence="3" type="ORF">H9950_04840</name>
</gene>
<dbReference type="PANTHER" id="PTHR14859">
    <property type="entry name" value="CALCOFLUOR WHITE HYPERSENSITIVE PROTEIN PRECURSOR"/>
    <property type="match status" value="1"/>
</dbReference>
<dbReference type="PROSITE" id="PS51257">
    <property type="entry name" value="PROKAR_LIPOPROTEIN"/>
    <property type="match status" value="1"/>
</dbReference>
<proteinExistence type="predicted"/>
<dbReference type="InterPro" id="IPR051916">
    <property type="entry name" value="GPI-anchor_lipid_remodeler"/>
</dbReference>
<protein>
    <submittedName>
        <fullName evidence="3">Endonuclease/exonuclease/phosphatase family protein</fullName>
    </submittedName>
</protein>
<keyword evidence="3" id="KW-0255">Endonuclease</keyword>
<dbReference type="Proteomes" id="UP000823862">
    <property type="component" value="Unassembled WGS sequence"/>
</dbReference>
<evidence type="ECO:0000313" key="3">
    <source>
        <dbReference type="EMBL" id="HJA85506.1"/>
    </source>
</evidence>
<dbReference type="Pfam" id="PF03372">
    <property type="entry name" value="Exo_endo_phos"/>
    <property type="match status" value="1"/>
</dbReference>
<evidence type="ECO:0000256" key="1">
    <source>
        <dbReference type="SAM" id="SignalP"/>
    </source>
</evidence>
<reference evidence="3" key="1">
    <citation type="journal article" date="2021" name="PeerJ">
        <title>Extensive microbial diversity within the chicken gut microbiome revealed by metagenomics and culture.</title>
        <authorList>
            <person name="Gilroy R."/>
            <person name="Ravi A."/>
            <person name="Getino M."/>
            <person name="Pursley I."/>
            <person name="Horton D.L."/>
            <person name="Alikhan N.F."/>
            <person name="Baker D."/>
            <person name="Gharbi K."/>
            <person name="Hall N."/>
            <person name="Watson M."/>
            <person name="Adriaenssens E.M."/>
            <person name="Foster-Nyarko E."/>
            <person name="Jarju S."/>
            <person name="Secka A."/>
            <person name="Antonio M."/>
            <person name="Oren A."/>
            <person name="Chaudhuri R.R."/>
            <person name="La Ragione R."/>
            <person name="Hildebrand F."/>
            <person name="Pallen M.J."/>
        </authorList>
    </citation>
    <scope>NUCLEOTIDE SEQUENCE</scope>
    <source>
        <strain evidence="3">ChiHjej12B11-9795</strain>
    </source>
</reference>
<feature type="signal peptide" evidence="1">
    <location>
        <begin position="1"/>
        <end position="17"/>
    </location>
</feature>
<keyword evidence="3" id="KW-0540">Nuclease</keyword>
<dbReference type="SUPFAM" id="SSF56219">
    <property type="entry name" value="DNase I-like"/>
    <property type="match status" value="1"/>
</dbReference>
<evidence type="ECO:0000313" key="4">
    <source>
        <dbReference type="Proteomes" id="UP000823862"/>
    </source>
</evidence>
<organism evidence="3 4">
    <name type="scientific">Candidatus Bacteroides avicola</name>
    <dbReference type="NCBI Taxonomy" id="2838468"/>
    <lineage>
        <taxon>Bacteria</taxon>
        <taxon>Pseudomonadati</taxon>
        <taxon>Bacteroidota</taxon>
        <taxon>Bacteroidia</taxon>
        <taxon>Bacteroidales</taxon>
        <taxon>Bacteroidaceae</taxon>
        <taxon>Bacteroides</taxon>
    </lineage>
</organism>
<dbReference type="GO" id="GO:0006506">
    <property type="term" value="P:GPI anchor biosynthetic process"/>
    <property type="evidence" value="ECO:0007669"/>
    <property type="project" value="TreeGrafter"/>
</dbReference>
<evidence type="ECO:0000259" key="2">
    <source>
        <dbReference type="Pfam" id="PF03372"/>
    </source>
</evidence>
<feature type="domain" description="Endonuclease/exonuclease/phosphatase" evidence="2">
    <location>
        <begin position="38"/>
        <end position="249"/>
    </location>
</feature>
<dbReference type="InterPro" id="IPR036691">
    <property type="entry name" value="Endo/exonu/phosph_ase_sf"/>
</dbReference>
<name>A0A9D2HVR6_9BACE</name>
<keyword evidence="1" id="KW-0732">Signal</keyword>
<dbReference type="GO" id="GO:0016020">
    <property type="term" value="C:membrane"/>
    <property type="evidence" value="ECO:0007669"/>
    <property type="project" value="GOC"/>
</dbReference>
<reference evidence="3" key="2">
    <citation type="submission" date="2021-04" db="EMBL/GenBank/DDBJ databases">
        <authorList>
            <person name="Gilroy R."/>
        </authorList>
    </citation>
    <scope>NUCLEOTIDE SEQUENCE</scope>
    <source>
        <strain evidence="3">ChiHjej12B11-9795</strain>
    </source>
</reference>
<feature type="chain" id="PRO_5039176039" evidence="1">
    <location>
        <begin position="18"/>
        <end position="261"/>
    </location>
</feature>
<keyword evidence="3" id="KW-0378">Hydrolase</keyword>
<dbReference type="PANTHER" id="PTHR14859:SF15">
    <property type="entry name" value="ENDONUCLEASE_EXONUCLEASE_PHOSPHATASE DOMAIN-CONTAINING PROTEIN"/>
    <property type="match status" value="1"/>
</dbReference>
<dbReference type="EMBL" id="DWZI01000027">
    <property type="protein sequence ID" value="HJA85506.1"/>
    <property type="molecule type" value="Genomic_DNA"/>
</dbReference>